<proteinExistence type="predicted"/>
<protein>
    <submittedName>
        <fullName evidence="3">M56 family metallopeptidase</fullName>
    </submittedName>
</protein>
<reference evidence="3 4" key="1">
    <citation type="submission" date="2024-09" db="EMBL/GenBank/DDBJ databases">
        <authorList>
            <person name="Sun Q."/>
            <person name="Mori K."/>
        </authorList>
    </citation>
    <scope>NUCLEOTIDE SEQUENCE [LARGE SCALE GENOMIC DNA]</scope>
    <source>
        <strain evidence="3 4">CGMCC 1.9126</strain>
    </source>
</reference>
<dbReference type="InterPro" id="IPR008756">
    <property type="entry name" value="Peptidase_M56"/>
</dbReference>
<feature type="domain" description="Peptidase M56" evidence="2">
    <location>
        <begin position="18"/>
        <end position="175"/>
    </location>
</feature>
<dbReference type="CDD" id="cd07326">
    <property type="entry name" value="M56_BlaR1_MecR1_like"/>
    <property type="match status" value="1"/>
</dbReference>
<accession>A0ABV6KXZ5</accession>
<keyword evidence="4" id="KW-1185">Reference proteome</keyword>
<evidence type="ECO:0000313" key="4">
    <source>
        <dbReference type="Proteomes" id="UP001589738"/>
    </source>
</evidence>
<dbReference type="Pfam" id="PF05569">
    <property type="entry name" value="Peptidase_M56"/>
    <property type="match status" value="1"/>
</dbReference>
<dbReference type="Gene3D" id="3.30.2010.10">
    <property type="entry name" value="Metalloproteases ('zincins'), catalytic domain"/>
    <property type="match status" value="1"/>
</dbReference>
<gene>
    <name evidence="3" type="ORF">ACFFHF_23775</name>
</gene>
<comment type="caution">
    <text evidence="3">The sequence shown here is derived from an EMBL/GenBank/DDBJ whole genome shotgun (WGS) entry which is preliminary data.</text>
</comment>
<dbReference type="InterPro" id="IPR052173">
    <property type="entry name" value="Beta-lactam_resp_regulator"/>
</dbReference>
<dbReference type="PANTHER" id="PTHR34978">
    <property type="entry name" value="POSSIBLE SENSOR-TRANSDUCER PROTEIN BLAR"/>
    <property type="match status" value="1"/>
</dbReference>
<keyword evidence="1" id="KW-0472">Membrane</keyword>
<dbReference type="Proteomes" id="UP001589738">
    <property type="component" value="Unassembled WGS sequence"/>
</dbReference>
<feature type="transmembrane region" description="Helical" evidence="1">
    <location>
        <begin position="215"/>
        <end position="233"/>
    </location>
</feature>
<feature type="transmembrane region" description="Helical" evidence="1">
    <location>
        <begin position="6"/>
        <end position="27"/>
    </location>
</feature>
<keyword evidence="1" id="KW-1133">Transmembrane helix</keyword>
<evidence type="ECO:0000313" key="3">
    <source>
        <dbReference type="EMBL" id="MFC0478212.1"/>
    </source>
</evidence>
<evidence type="ECO:0000259" key="2">
    <source>
        <dbReference type="Pfam" id="PF05569"/>
    </source>
</evidence>
<dbReference type="PANTHER" id="PTHR34978:SF3">
    <property type="entry name" value="SLR0241 PROTEIN"/>
    <property type="match status" value="1"/>
</dbReference>
<organism evidence="3 4">
    <name type="scientific">Robertmurraya beringensis</name>
    <dbReference type="NCBI Taxonomy" id="641660"/>
    <lineage>
        <taxon>Bacteria</taxon>
        <taxon>Bacillati</taxon>
        <taxon>Bacillota</taxon>
        <taxon>Bacilli</taxon>
        <taxon>Bacillales</taxon>
        <taxon>Bacillaceae</taxon>
        <taxon>Robertmurraya</taxon>
    </lineage>
</organism>
<dbReference type="EMBL" id="JBHLUU010000127">
    <property type="protein sequence ID" value="MFC0478212.1"/>
    <property type="molecule type" value="Genomic_DNA"/>
</dbReference>
<keyword evidence="1" id="KW-0812">Transmembrane</keyword>
<sequence>MEDSFYYFLVIFLINTLLTYILLITFIKIGRQVIVSKRFSVRLLKCKDNELTSLIRTTFGHNDQLIVVKSSSVLAFTMGYIKPTIVLSTGLIQLLEKDELRAVIEHETFHKNNCDPLKVFLLEIIAQSLWFIPLTHWCQQNYSIISEILADEYAVRKMGSEMELSTALIKLIKYHVSLKTTPSLVHFSGGSINFRLQQLVEPKEAIPIKLTTKTIFISVHVLLFFIGMVLLTTA</sequence>
<evidence type="ECO:0000256" key="1">
    <source>
        <dbReference type="SAM" id="Phobius"/>
    </source>
</evidence>
<name>A0ABV6KXZ5_9BACI</name>
<dbReference type="RefSeq" id="WP_377059205.1">
    <property type="nucleotide sequence ID" value="NZ_JBHLUU010000127.1"/>
</dbReference>